<dbReference type="Gene3D" id="3.90.226.10">
    <property type="entry name" value="2-enoyl-CoA Hydratase, Chain A, domain 1"/>
    <property type="match status" value="2"/>
</dbReference>
<evidence type="ECO:0000313" key="4">
    <source>
        <dbReference type="Proteomes" id="UP000824089"/>
    </source>
</evidence>
<evidence type="ECO:0000313" key="3">
    <source>
        <dbReference type="EMBL" id="HIU28901.1"/>
    </source>
</evidence>
<accession>A0A9D1I683</accession>
<gene>
    <name evidence="3" type="ORF">IAD50_01240</name>
</gene>
<proteinExistence type="predicted"/>
<comment type="caution">
    <text evidence="3">The sequence shown here is derived from an EMBL/GenBank/DDBJ whole genome shotgun (WGS) entry which is preliminary data.</text>
</comment>
<dbReference type="GO" id="GO:0004658">
    <property type="term" value="F:propionyl-CoA carboxylase activity"/>
    <property type="evidence" value="ECO:0007669"/>
    <property type="project" value="TreeGrafter"/>
</dbReference>
<evidence type="ECO:0008006" key="5">
    <source>
        <dbReference type="Google" id="ProtNLM"/>
    </source>
</evidence>
<dbReference type="InterPro" id="IPR011763">
    <property type="entry name" value="COA_CT_C"/>
</dbReference>
<name>A0A9D1I683_9CLOT</name>
<feature type="domain" description="CoA carboxyltransferase C-terminal" evidence="2">
    <location>
        <begin position="208"/>
        <end position="454"/>
    </location>
</feature>
<protein>
    <recommendedName>
        <fullName evidence="5">Carboxyl transferase</fullName>
    </recommendedName>
</protein>
<dbReference type="PANTHER" id="PTHR43842">
    <property type="entry name" value="PROPIONYL-COA CARBOXYLASE BETA CHAIN"/>
    <property type="match status" value="1"/>
</dbReference>
<organism evidence="3 4">
    <name type="scientific">Candidatus Egerieisoma faecipullorum</name>
    <dbReference type="NCBI Taxonomy" id="2840963"/>
    <lineage>
        <taxon>Bacteria</taxon>
        <taxon>Bacillati</taxon>
        <taxon>Bacillota</taxon>
        <taxon>Clostridia</taxon>
        <taxon>Eubacteriales</taxon>
        <taxon>Clostridiaceae</taxon>
        <taxon>Clostridiaceae incertae sedis</taxon>
        <taxon>Candidatus Egerieisoma</taxon>
    </lineage>
</organism>
<dbReference type="PANTHER" id="PTHR43842:SF2">
    <property type="entry name" value="PROPIONYL-COA CARBOXYLASE BETA CHAIN, MITOCHONDRIAL"/>
    <property type="match status" value="1"/>
</dbReference>
<dbReference type="SUPFAM" id="SSF52096">
    <property type="entry name" value="ClpP/crotonase"/>
    <property type="match status" value="2"/>
</dbReference>
<dbReference type="InterPro" id="IPR011762">
    <property type="entry name" value="COA_CT_N"/>
</dbReference>
<evidence type="ECO:0000259" key="2">
    <source>
        <dbReference type="PROSITE" id="PS50989"/>
    </source>
</evidence>
<sequence length="454" mass="47658">MNNDILNGFFDADTFVQTNSYILSPSADPESPAGDGVTTGYGSVAGRAVFAAFQDESVLKGSVGTAHAHKIAACIDMAVKAGVPFVFLIDSAGARIGEGLDVLDGYGRIMKALSNALGIIPVFALVAGKCTGAAALIASMADFVIMPQDGAYFSFSGQDALQAASQADCKKIGSASCAAQAGMLSMTGTDLNDCFQKLRALIGYLPDNSDCEAPAAEAGDDYARWISAEGFGTFEPYDVKRLIEQIADEGTWTELSAEYAPNAVTGFAKIGDCSVCIVANQPSVRDGVLDQAACLKISGLLAFCDKFSIPVVTLTNTCGFAVSPEEEEKALPSAAALLTTSFSNSEMPKINIITGKAYGSAYLSMNAKQTGADLVYAWSGADISVMTPEAGALLIYNEEIKTASDPVQARKEAIEKYRKDYATPVYAASKGFVDDIISPAETRARIISALYLFH</sequence>
<dbReference type="PROSITE" id="PS50980">
    <property type="entry name" value="COA_CT_NTER"/>
    <property type="match status" value="1"/>
</dbReference>
<dbReference type="PROSITE" id="PS50989">
    <property type="entry name" value="COA_CT_CTER"/>
    <property type="match status" value="1"/>
</dbReference>
<reference evidence="3" key="2">
    <citation type="journal article" date="2021" name="PeerJ">
        <title>Extensive microbial diversity within the chicken gut microbiome revealed by metagenomics and culture.</title>
        <authorList>
            <person name="Gilroy R."/>
            <person name="Ravi A."/>
            <person name="Getino M."/>
            <person name="Pursley I."/>
            <person name="Horton D.L."/>
            <person name="Alikhan N.F."/>
            <person name="Baker D."/>
            <person name="Gharbi K."/>
            <person name="Hall N."/>
            <person name="Watson M."/>
            <person name="Adriaenssens E.M."/>
            <person name="Foster-Nyarko E."/>
            <person name="Jarju S."/>
            <person name="Secka A."/>
            <person name="Antonio M."/>
            <person name="Oren A."/>
            <person name="Chaudhuri R.R."/>
            <person name="La Ragione R."/>
            <person name="Hildebrand F."/>
            <person name="Pallen M.J."/>
        </authorList>
    </citation>
    <scope>NUCLEOTIDE SEQUENCE</scope>
    <source>
        <strain evidence="3">CHK195-4489</strain>
    </source>
</reference>
<dbReference type="Pfam" id="PF01039">
    <property type="entry name" value="Carboxyl_trans"/>
    <property type="match status" value="1"/>
</dbReference>
<dbReference type="EMBL" id="DVMM01000023">
    <property type="protein sequence ID" value="HIU28901.1"/>
    <property type="molecule type" value="Genomic_DNA"/>
</dbReference>
<dbReference type="AlphaFoldDB" id="A0A9D1I683"/>
<dbReference type="InterPro" id="IPR034733">
    <property type="entry name" value="AcCoA_carboxyl_beta"/>
</dbReference>
<feature type="domain" description="CoA carboxyltransferase N-terminal" evidence="1">
    <location>
        <begin position="1"/>
        <end position="157"/>
    </location>
</feature>
<dbReference type="Proteomes" id="UP000824089">
    <property type="component" value="Unassembled WGS sequence"/>
</dbReference>
<evidence type="ECO:0000259" key="1">
    <source>
        <dbReference type="PROSITE" id="PS50980"/>
    </source>
</evidence>
<reference evidence="3" key="1">
    <citation type="submission" date="2020-10" db="EMBL/GenBank/DDBJ databases">
        <authorList>
            <person name="Gilroy R."/>
        </authorList>
    </citation>
    <scope>NUCLEOTIDE SEQUENCE</scope>
    <source>
        <strain evidence="3">CHK195-4489</strain>
    </source>
</reference>
<dbReference type="InterPro" id="IPR029045">
    <property type="entry name" value="ClpP/crotonase-like_dom_sf"/>
</dbReference>
<dbReference type="InterPro" id="IPR051047">
    <property type="entry name" value="AccD/PCCB"/>
</dbReference>